<dbReference type="EMBL" id="CAADRA010005497">
    <property type="protein sequence ID" value="VFT90519.1"/>
    <property type="molecule type" value="Genomic_DNA"/>
</dbReference>
<feature type="chain" id="PRO_5036116276" evidence="1">
    <location>
        <begin position="20"/>
        <end position="293"/>
    </location>
</feature>
<dbReference type="OrthoDB" id="73440at2759"/>
<dbReference type="EMBL" id="VJMH01005476">
    <property type="protein sequence ID" value="KAF0695493.1"/>
    <property type="molecule type" value="Genomic_DNA"/>
</dbReference>
<sequence length="293" mass="32390">MKIGLACLMGLAACSGVQAWNAMEWIESATANIFVRSGVASGVPEIKSVRSCSRIAIEWTPLTQQDAVTQTYLLERRPDLNAKWEWASIAQIESSDPVISWEDQYIDPMREYTYRLRVASSNSSFSFATAPVSASCLQWGELGMATLHSLRFRVECVLPAVLRMLVFLAVLHVVMLCWRKYNDITFSPPKKFKATPAPPSSPGVRLTLRKQRSCSSTGSESECFRDSDVSSADRMSTWSTRESEMVGGATATCSACLKKFGLFRKRTLCTVCSSNLCRGCSRANRGKCLCVAK</sequence>
<evidence type="ECO:0000313" key="3">
    <source>
        <dbReference type="EMBL" id="VFT90519.1"/>
    </source>
</evidence>
<reference evidence="3 4" key="1">
    <citation type="submission" date="2019-03" db="EMBL/GenBank/DDBJ databases">
        <authorList>
            <person name="Gaulin E."/>
            <person name="Dumas B."/>
        </authorList>
    </citation>
    <scope>NUCLEOTIDE SEQUENCE [LARGE SCALE GENOMIC DNA]</scope>
    <source>
        <strain evidence="3">CBS 568.67</strain>
    </source>
</reference>
<gene>
    <name evidence="3" type="primary">Aste57867_13686</name>
    <name evidence="2" type="ORF">As57867_013636</name>
    <name evidence="3" type="ORF">ASTE57867_13686</name>
</gene>
<evidence type="ECO:0000313" key="2">
    <source>
        <dbReference type="EMBL" id="KAF0695493.1"/>
    </source>
</evidence>
<accession>A0A485KYS6</accession>
<proteinExistence type="predicted"/>
<reference evidence="2" key="2">
    <citation type="submission" date="2019-06" db="EMBL/GenBank/DDBJ databases">
        <title>Genomics analysis of Aphanomyces spp. identifies a new class of oomycete effector associated with host adaptation.</title>
        <authorList>
            <person name="Gaulin E."/>
        </authorList>
    </citation>
    <scope>NUCLEOTIDE SEQUENCE</scope>
    <source>
        <strain evidence="2">CBS 578.67</strain>
    </source>
</reference>
<dbReference type="Proteomes" id="UP000332933">
    <property type="component" value="Unassembled WGS sequence"/>
</dbReference>
<name>A0A485KYS6_9STRA</name>
<evidence type="ECO:0000313" key="4">
    <source>
        <dbReference type="Proteomes" id="UP000332933"/>
    </source>
</evidence>
<evidence type="ECO:0000256" key="1">
    <source>
        <dbReference type="SAM" id="SignalP"/>
    </source>
</evidence>
<organism evidence="3 4">
    <name type="scientific">Aphanomyces stellatus</name>
    <dbReference type="NCBI Taxonomy" id="120398"/>
    <lineage>
        <taxon>Eukaryota</taxon>
        <taxon>Sar</taxon>
        <taxon>Stramenopiles</taxon>
        <taxon>Oomycota</taxon>
        <taxon>Saprolegniomycetes</taxon>
        <taxon>Saprolegniales</taxon>
        <taxon>Verrucalvaceae</taxon>
        <taxon>Aphanomyces</taxon>
    </lineage>
</organism>
<feature type="signal peptide" evidence="1">
    <location>
        <begin position="1"/>
        <end position="19"/>
    </location>
</feature>
<keyword evidence="1" id="KW-0732">Signal</keyword>
<protein>
    <submittedName>
        <fullName evidence="3">Aste57867_13686 protein</fullName>
    </submittedName>
</protein>
<dbReference type="AlphaFoldDB" id="A0A485KYS6"/>
<keyword evidence="4" id="KW-1185">Reference proteome</keyword>